<dbReference type="Proteomes" id="UP000076865">
    <property type="component" value="Chromosome"/>
</dbReference>
<accession>A0A160F6V6</accession>
<evidence type="ECO:0000313" key="2">
    <source>
        <dbReference type="EMBL" id="ANB61991.1"/>
    </source>
</evidence>
<dbReference type="RefSeq" id="WP_066325106.1">
    <property type="nucleotide sequence ID" value="NZ_CP015438.1"/>
</dbReference>
<sequence>MALEIIKLLVDVTTTTDVVPTVTRFFYKTTAVALPGSTLTIDAANFKDDNGNAVTSLPSLTSNNSYYNVYINGVLQMKGISTYTPGGAGVGKLQIQVPTGTISILVNTPITLEIVQFAPSSATTVAT</sequence>
<dbReference type="PATRIC" id="fig|294699.3.peg.2166"/>
<dbReference type="EMBL" id="CP015438">
    <property type="protein sequence ID" value="ANB61991.1"/>
    <property type="molecule type" value="Genomic_DNA"/>
</dbReference>
<dbReference type="Pfam" id="PF13799">
    <property type="entry name" value="DUF4183"/>
    <property type="match status" value="1"/>
</dbReference>
<gene>
    <name evidence="2" type="ORF">GFC30_2097</name>
</gene>
<dbReference type="OrthoDB" id="2623159at2"/>
<name>A0A160F6V6_9BACL</name>
<dbReference type="KEGG" id="aamy:GFC30_2097"/>
<reference evidence="2 3" key="1">
    <citation type="journal article" date="2006" name="Syst. Appl. Microbiol.">
        <title>Anoxybacillus amylolyticus sp. nov., a thermophilic amylase producing bacterium isolated from Mount Rittmann (Antarctica).</title>
        <authorList>
            <person name="Poli A."/>
            <person name="Esposito E."/>
            <person name="Lama L."/>
            <person name="Orlando P."/>
            <person name="Nicolaus G."/>
            <person name="de Appolonia F."/>
            <person name="Gambacorta A."/>
            <person name="Nicolaus B."/>
        </authorList>
    </citation>
    <scope>NUCLEOTIDE SEQUENCE [LARGE SCALE GENOMIC DNA]</scope>
    <source>
        <strain evidence="2 3">DSM 15939</strain>
    </source>
</reference>
<evidence type="ECO:0000313" key="3">
    <source>
        <dbReference type="Proteomes" id="UP000076865"/>
    </source>
</evidence>
<protein>
    <recommendedName>
        <fullName evidence="1">DUF4183 domain-containing protein</fullName>
    </recommendedName>
</protein>
<dbReference type="AlphaFoldDB" id="A0A160F6V6"/>
<proteinExistence type="predicted"/>
<keyword evidence="3" id="KW-1185">Reference proteome</keyword>
<evidence type="ECO:0000259" key="1">
    <source>
        <dbReference type="Pfam" id="PF13799"/>
    </source>
</evidence>
<dbReference type="InterPro" id="IPR025237">
    <property type="entry name" value="DUF4183"/>
</dbReference>
<organism evidence="2 3">
    <name type="scientific">Anoxybacteroides amylolyticum</name>
    <dbReference type="NCBI Taxonomy" id="294699"/>
    <lineage>
        <taxon>Bacteria</taxon>
        <taxon>Bacillati</taxon>
        <taxon>Bacillota</taxon>
        <taxon>Bacilli</taxon>
        <taxon>Bacillales</taxon>
        <taxon>Anoxybacillaceae</taxon>
        <taxon>Anoxybacteroides</taxon>
    </lineage>
</organism>
<feature type="domain" description="DUF4183" evidence="1">
    <location>
        <begin position="38"/>
        <end position="114"/>
    </location>
</feature>